<feature type="region of interest" description="Disordered" evidence="1">
    <location>
        <begin position="1"/>
        <end position="71"/>
    </location>
</feature>
<dbReference type="AlphaFoldDB" id="A0A3S5A6W3"/>
<evidence type="ECO:0000256" key="1">
    <source>
        <dbReference type="SAM" id="MobiDB-lite"/>
    </source>
</evidence>
<dbReference type="Proteomes" id="UP000784294">
    <property type="component" value="Unassembled WGS sequence"/>
</dbReference>
<organism evidence="2 3">
    <name type="scientific">Protopolystoma xenopodis</name>
    <dbReference type="NCBI Taxonomy" id="117903"/>
    <lineage>
        <taxon>Eukaryota</taxon>
        <taxon>Metazoa</taxon>
        <taxon>Spiralia</taxon>
        <taxon>Lophotrochozoa</taxon>
        <taxon>Platyhelminthes</taxon>
        <taxon>Monogenea</taxon>
        <taxon>Polyopisthocotylea</taxon>
        <taxon>Polystomatidea</taxon>
        <taxon>Polystomatidae</taxon>
        <taxon>Protopolystoma</taxon>
    </lineage>
</organism>
<accession>A0A3S5A6W3</accession>
<comment type="caution">
    <text evidence="2">The sequence shown here is derived from an EMBL/GenBank/DDBJ whole genome shotgun (WGS) entry which is preliminary data.</text>
</comment>
<proteinExistence type="predicted"/>
<protein>
    <submittedName>
        <fullName evidence="2">Uncharacterized protein</fullName>
    </submittedName>
</protein>
<name>A0A3S5A6W3_9PLAT</name>
<dbReference type="EMBL" id="CAAALY010004293">
    <property type="protein sequence ID" value="VEL08575.1"/>
    <property type="molecule type" value="Genomic_DNA"/>
</dbReference>
<sequence length="71" mass="8196">MQVFLAQQINAGPKIRKKPESKTSKGRSMLDLEGEQYEMNEFMGQQEVKRKQKKKRSSSKSTASYDIDELV</sequence>
<feature type="compositionally biased region" description="Polar residues" evidence="1">
    <location>
        <begin position="1"/>
        <end position="10"/>
    </location>
</feature>
<reference evidence="2" key="1">
    <citation type="submission" date="2018-11" db="EMBL/GenBank/DDBJ databases">
        <authorList>
            <consortium name="Pathogen Informatics"/>
        </authorList>
    </citation>
    <scope>NUCLEOTIDE SEQUENCE</scope>
</reference>
<evidence type="ECO:0000313" key="2">
    <source>
        <dbReference type="EMBL" id="VEL08575.1"/>
    </source>
</evidence>
<keyword evidence="3" id="KW-1185">Reference proteome</keyword>
<evidence type="ECO:0000313" key="3">
    <source>
        <dbReference type="Proteomes" id="UP000784294"/>
    </source>
</evidence>
<gene>
    <name evidence="2" type="ORF">PXEA_LOCUS2015</name>
</gene>